<sequence>MRCLLSLICAALLITQVLGEYGVAHFSDLGESRGKDYCIHFNSHWTPLPQHLQTTSAVEVYDLTPSVLCSDSDIMDGGFPDCVAMVMRGNCTFYEKVRLAQNNGAKGLLIVSKEWLIPPKGNTSQYDEINVPLALISYTDMLDIHMRFRDRKQVVLYSPRDPVVDCSVLVIFLMAVGTVAGGGYWSGVQEIKRLMKEEQSGEREESREETVTMTPVQIALWVGMCCLVLVLLYMFYDYLVYFFIWIFCLTSSVGLYQTLWLLVCRVPVGKCRVPENKLPYLKQRPEVRMLLLGVVCVSVSITWGVFRNDDRWAWVLQDTMGMACCLYMMKILTLPSFRVCTLLLVSLLVYDVFFVFITPYITKSGESIMVEVGGGPSDSSSQEKLPMVLKVPYLNFSAVVLCNRPFLLLGLGDICIPGLLIAYCHRFDVLIHSSRVYFLVSTVGYSVGLVLSFACALLMRAAQPALLYLVPCSLLCSLVVALRRSELKLFWNGVVSLPSPVSMATVTQTLTSTNQEPEVCDVTNQGEAPPPATEEERPQRTEETVSEVH</sequence>
<feature type="compositionally biased region" description="Basic and acidic residues" evidence="9">
    <location>
        <begin position="534"/>
        <end position="549"/>
    </location>
</feature>
<feature type="transmembrane region" description="Helical" evidence="10">
    <location>
        <begin position="242"/>
        <end position="268"/>
    </location>
</feature>
<accession>A0AA88NL30</accession>
<keyword evidence="7 10" id="KW-1133">Transmembrane helix</keyword>
<keyword evidence="5" id="KW-0967">Endosome</keyword>
<evidence type="ECO:0000256" key="11">
    <source>
        <dbReference type="SAM" id="SignalP"/>
    </source>
</evidence>
<comment type="similarity">
    <text evidence="3">Belongs to the peptidase A22B family.</text>
</comment>
<dbReference type="GO" id="GO:0098554">
    <property type="term" value="C:cytoplasmic side of endoplasmic reticulum membrane"/>
    <property type="evidence" value="ECO:0007669"/>
    <property type="project" value="TreeGrafter"/>
</dbReference>
<dbReference type="GO" id="GO:0005765">
    <property type="term" value="C:lysosomal membrane"/>
    <property type="evidence" value="ECO:0007669"/>
    <property type="project" value="TreeGrafter"/>
</dbReference>
<reference evidence="13" key="1">
    <citation type="submission" date="2023-08" db="EMBL/GenBank/DDBJ databases">
        <title>Pelteobagrus vachellii genome.</title>
        <authorList>
            <person name="Liu H."/>
        </authorList>
    </citation>
    <scope>NUCLEOTIDE SEQUENCE</scope>
    <source>
        <strain evidence="13">PRFRI_2022a</strain>
        <tissue evidence="13">Muscle</tissue>
    </source>
</reference>
<feature type="transmembrane region" description="Helical" evidence="10">
    <location>
        <begin position="289"/>
        <end position="306"/>
    </location>
</feature>
<feature type="transmembrane region" description="Helical" evidence="10">
    <location>
        <begin position="168"/>
        <end position="187"/>
    </location>
</feature>
<evidence type="ECO:0000256" key="2">
    <source>
        <dbReference type="ARBA" id="ARBA00004366"/>
    </source>
</evidence>
<feature type="transmembrane region" description="Helical" evidence="10">
    <location>
        <begin position="465"/>
        <end position="482"/>
    </location>
</feature>
<feature type="domain" description="PA" evidence="12">
    <location>
        <begin position="68"/>
        <end position="143"/>
    </location>
</feature>
<gene>
    <name evidence="13" type="ORF">Q7C36_004952</name>
</gene>
<feature type="region of interest" description="Disordered" evidence="9">
    <location>
        <begin position="513"/>
        <end position="549"/>
    </location>
</feature>
<comment type="caution">
    <text evidence="13">The sequence shown here is derived from an EMBL/GenBank/DDBJ whole genome shotgun (WGS) entry which is preliminary data.</text>
</comment>
<dbReference type="Proteomes" id="UP001187315">
    <property type="component" value="Unassembled WGS sequence"/>
</dbReference>
<dbReference type="InterPro" id="IPR007369">
    <property type="entry name" value="Peptidase_A22B_SPP"/>
</dbReference>
<proteinExistence type="inferred from homology"/>
<dbReference type="GO" id="GO:0030660">
    <property type="term" value="C:Golgi-associated vesicle membrane"/>
    <property type="evidence" value="ECO:0007669"/>
    <property type="project" value="TreeGrafter"/>
</dbReference>
<feature type="transmembrane region" description="Helical" evidence="10">
    <location>
        <begin position="218"/>
        <end position="236"/>
    </location>
</feature>
<evidence type="ECO:0000256" key="10">
    <source>
        <dbReference type="SAM" id="Phobius"/>
    </source>
</evidence>
<evidence type="ECO:0000256" key="8">
    <source>
        <dbReference type="ARBA" id="ARBA00023136"/>
    </source>
</evidence>
<feature type="compositionally biased region" description="Polar residues" evidence="9">
    <location>
        <begin position="513"/>
        <end position="526"/>
    </location>
</feature>
<evidence type="ECO:0000256" key="9">
    <source>
        <dbReference type="SAM" id="MobiDB-lite"/>
    </source>
</evidence>
<dbReference type="SUPFAM" id="SSF52025">
    <property type="entry name" value="PA domain"/>
    <property type="match status" value="1"/>
</dbReference>
<evidence type="ECO:0000256" key="3">
    <source>
        <dbReference type="ARBA" id="ARBA00006859"/>
    </source>
</evidence>
<dbReference type="InterPro" id="IPR046450">
    <property type="entry name" value="PA_dom_sf"/>
</dbReference>
<feature type="transmembrane region" description="Helical" evidence="10">
    <location>
        <begin position="406"/>
        <end position="424"/>
    </location>
</feature>
<dbReference type="Pfam" id="PF02225">
    <property type="entry name" value="PA"/>
    <property type="match status" value="1"/>
</dbReference>
<evidence type="ECO:0000313" key="13">
    <source>
        <dbReference type="EMBL" id="KAK2860786.1"/>
    </source>
</evidence>
<evidence type="ECO:0000256" key="1">
    <source>
        <dbReference type="ARBA" id="ARBA00004337"/>
    </source>
</evidence>
<keyword evidence="6" id="KW-0378">Hydrolase</keyword>
<dbReference type="EMBL" id="JAVHJS010000004">
    <property type="protein sequence ID" value="KAK2860786.1"/>
    <property type="molecule type" value="Genomic_DNA"/>
</dbReference>
<name>A0AA88NL30_TACVA</name>
<dbReference type="Pfam" id="PF04258">
    <property type="entry name" value="Peptidase_A22B"/>
    <property type="match status" value="1"/>
</dbReference>
<dbReference type="Gene3D" id="3.50.30.30">
    <property type="match status" value="1"/>
</dbReference>
<evidence type="ECO:0000256" key="5">
    <source>
        <dbReference type="ARBA" id="ARBA00022753"/>
    </source>
</evidence>
<dbReference type="GO" id="GO:0042500">
    <property type="term" value="F:aspartic endopeptidase activity, intramembrane cleaving"/>
    <property type="evidence" value="ECO:0007669"/>
    <property type="project" value="InterPro"/>
</dbReference>
<dbReference type="GO" id="GO:0010008">
    <property type="term" value="C:endosome membrane"/>
    <property type="evidence" value="ECO:0007669"/>
    <property type="project" value="UniProtKB-SubCell"/>
</dbReference>
<dbReference type="PANTHER" id="PTHR12174:SF39">
    <property type="entry name" value="SIGNAL PEPTIDE PEPTIDASE-LIKE 2B"/>
    <property type="match status" value="1"/>
</dbReference>
<organism evidence="13 14">
    <name type="scientific">Tachysurus vachellii</name>
    <name type="common">Darkbarbel catfish</name>
    <name type="synonym">Pelteobagrus vachellii</name>
    <dbReference type="NCBI Taxonomy" id="175792"/>
    <lineage>
        <taxon>Eukaryota</taxon>
        <taxon>Metazoa</taxon>
        <taxon>Chordata</taxon>
        <taxon>Craniata</taxon>
        <taxon>Vertebrata</taxon>
        <taxon>Euteleostomi</taxon>
        <taxon>Actinopterygii</taxon>
        <taxon>Neopterygii</taxon>
        <taxon>Teleostei</taxon>
        <taxon>Ostariophysi</taxon>
        <taxon>Siluriformes</taxon>
        <taxon>Bagridae</taxon>
        <taxon>Tachysurus</taxon>
    </lineage>
</organism>
<keyword evidence="4 10" id="KW-0812">Transmembrane</keyword>
<dbReference type="InterPro" id="IPR006639">
    <property type="entry name" value="Preselin/SPP"/>
</dbReference>
<feature type="signal peptide" evidence="11">
    <location>
        <begin position="1"/>
        <end position="19"/>
    </location>
</feature>
<evidence type="ECO:0000313" key="14">
    <source>
        <dbReference type="Proteomes" id="UP001187315"/>
    </source>
</evidence>
<dbReference type="PANTHER" id="PTHR12174">
    <property type="entry name" value="SIGNAL PEPTIDE PEPTIDASE"/>
    <property type="match status" value="1"/>
</dbReference>
<evidence type="ECO:0000256" key="4">
    <source>
        <dbReference type="ARBA" id="ARBA00022692"/>
    </source>
</evidence>
<keyword evidence="8 10" id="KW-0472">Membrane</keyword>
<dbReference type="GO" id="GO:0033619">
    <property type="term" value="P:membrane protein proteolysis"/>
    <property type="evidence" value="ECO:0007669"/>
    <property type="project" value="TreeGrafter"/>
</dbReference>
<feature type="transmembrane region" description="Helical" evidence="10">
    <location>
        <begin position="436"/>
        <end position="459"/>
    </location>
</feature>
<feature type="chain" id="PRO_5041650631" description="PA domain-containing protein" evidence="11">
    <location>
        <begin position="20"/>
        <end position="549"/>
    </location>
</feature>
<protein>
    <recommendedName>
        <fullName evidence="12">PA domain-containing protein</fullName>
    </recommendedName>
</protein>
<keyword evidence="11" id="KW-0732">Signal</keyword>
<evidence type="ECO:0000256" key="7">
    <source>
        <dbReference type="ARBA" id="ARBA00022989"/>
    </source>
</evidence>
<keyword evidence="14" id="KW-1185">Reference proteome</keyword>
<evidence type="ECO:0000259" key="12">
    <source>
        <dbReference type="Pfam" id="PF02225"/>
    </source>
</evidence>
<dbReference type="InterPro" id="IPR003137">
    <property type="entry name" value="PA_domain"/>
</dbReference>
<evidence type="ECO:0000256" key="6">
    <source>
        <dbReference type="ARBA" id="ARBA00022801"/>
    </source>
</evidence>
<dbReference type="AlphaFoldDB" id="A0AA88NL30"/>
<feature type="transmembrane region" description="Helical" evidence="10">
    <location>
        <begin position="341"/>
        <end position="361"/>
    </location>
</feature>
<dbReference type="GO" id="GO:0098553">
    <property type="term" value="C:lumenal side of endoplasmic reticulum membrane"/>
    <property type="evidence" value="ECO:0007669"/>
    <property type="project" value="TreeGrafter"/>
</dbReference>
<dbReference type="SMART" id="SM00730">
    <property type="entry name" value="PSN"/>
    <property type="match status" value="1"/>
</dbReference>
<comment type="subcellular location">
    <subcellularLocation>
        <location evidence="1">Endosome membrane</location>
        <topology evidence="1">Multi-pass membrane protein</topology>
    </subcellularLocation>
    <subcellularLocation>
        <location evidence="2">Membrane</location>
        <topology evidence="2">Multi-pass membrane protein</topology>
        <orientation evidence="2">Lumenal side</orientation>
    </subcellularLocation>
</comment>